<dbReference type="SUPFAM" id="SSF52833">
    <property type="entry name" value="Thioredoxin-like"/>
    <property type="match status" value="1"/>
</dbReference>
<proteinExistence type="predicted"/>
<dbReference type="GO" id="GO:0008379">
    <property type="term" value="F:thioredoxin peroxidase activity"/>
    <property type="evidence" value="ECO:0007669"/>
    <property type="project" value="TreeGrafter"/>
</dbReference>
<dbReference type="STRING" id="392015.SAMN05421543_101415"/>
<dbReference type="Pfam" id="PF00578">
    <property type="entry name" value="AhpC-TSA"/>
    <property type="match status" value="1"/>
</dbReference>
<protein>
    <recommendedName>
        <fullName evidence="7">Bacterioferritin comigratory protein</fullName>
    </recommendedName>
</protein>
<name>A0A1I7FRJ4_9BACL</name>
<evidence type="ECO:0000313" key="11">
    <source>
        <dbReference type="Proteomes" id="UP000183508"/>
    </source>
</evidence>
<feature type="region of interest" description="Disordered" evidence="8">
    <location>
        <begin position="102"/>
        <end position="124"/>
    </location>
</feature>
<evidence type="ECO:0000313" key="10">
    <source>
        <dbReference type="EMBL" id="SFU38844.1"/>
    </source>
</evidence>
<evidence type="ECO:0000256" key="2">
    <source>
        <dbReference type="ARBA" id="ARBA00022559"/>
    </source>
</evidence>
<feature type="compositionally biased region" description="Gly residues" evidence="8">
    <location>
        <begin position="103"/>
        <end position="117"/>
    </location>
</feature>
<dbReference type="EMBL" id="FPBV01000001">
    <property type="protein sequence ID" value="SFU38844.1"/>
    <property type="molecule type" value="Genomic_DNA"/>
</dbReference>
<evidence type="ECO:0000256" key="3">
    <source>
        <dbReference type="ARBA" id="ARBA00022862"/>
    </source>
</evidence>
<dbReference type="Proteomes" id="UP000183508">
    <property type="component" value="Unassembled WGS sequence"/>
</dbReference>
<evidence type="ECO:0000256" key="7">
    <source>
        <dbReference type="ARBA" id="ARBA00041373"/>
    </source>
</evidence>
<dbReference type="InterPro" id="IPR000866">
    <property type="entry name" value="AhpC/TSA"/>
</dbReference>
<evidence type="ECO:0000256" key="6">
    <source>
        <dbReference type="ARBA" id="ARBA00023284"/>
    </source>
</evidence>
<feature type="domain" description="Alkyl hydroperoxide reductase subunit C/ Thiol specific antioxidant" evidence="9">
    <location>
        <begin position="2"/>
        <end position="78"/>
    </location>
</feature>
<comment type="function">
    <text evidence="1">Thiol-specific peroxidase that catalyzes the reduction of hydrogen peroxide and organic hydroperoxides to water and alcohols, respectively. Plays a role in cell protection against oxidative stress by detoxifying peroxides and as sensor of hydrogen peroxide-mediated signaling events.</text>
</comment>
<evidence type="ECO:0000256" key="8">
    <source>
        <dbReference type="SAM" id="MobiDB-lite"/>
    </source>
</evidence>
<keyword evidence="3" id="KW-0049">Antioxidant</keyword>
<keyword evidence="4" id="KW-0560">Oxidoreductase</keyword>
<reference evidence="11" key="1">
    <citation type="submission" date="2016-10" db="EMBL/GenBank/DDBJ databases">
        <authorList>
            <person name="Varghese N."/>
        </authorList>
    </citation>
    <scope>NUCLEOTIDE SEQUENCE [LARGE SCALE GENOMIC DNA]</scope>
    <source>
        <strain evidence="11">DSM 17980</strain>
    </source>
</reference>
<dbReference type="InterPro" id="IPR036249">
    <property type="entry name" value="Thioredoxin-like_sf"/>
</dbReference>
<organism evidence="10 11">
    <name type="scientific">Alicyclobacillus macrosporangiidus</name>
    <dbReference type="NCBI Taxonomy" id="392015"/>
    <lineage>
        <taxon>Bacteria</taxon>
        <taxon>Bacillati</taxon>
        <taxon>Bacillota</taxon>
        <taxon>Bacilli</taxon>
        <taxon>Bacillales</taxon>
        <taxon>Alicyclobacillaceae</taxon>
        <taxon>Alicyclobacillus</taxon>
    </lineage>
</organism>
<evidence type="ECO:0000256" key="1">
    <source>
        <dbReference type="ARBA" id="ARBA00003330"/>
    </source>
</evidence>
<keyword evidence="6" id="KW-0676">Redox-active center</keyword>
<dbReference type="AlphaFoldDB" id="A0A1I7FRJ4"/>
<dbReference type="PANTHER" id="PTHR42801">
    <property type="entry name" value="THIOREDOXIN-DEPENDENT PEROXIDE REDUCTASE"/>
    <property type="match status" value="1"/>
</dbReference>
<dbReference type="Gene3D" id="3.40.30.10">
    <property type="entry name" value="Glutaredoxin"/>
    <property type="match status" value="1"/>
</dbReference>
<accession>A0A1I7FRJ4</accession>
<keyword evidence="2" id="KW-0575">Peroxidase</keyword>
<keyword evidence="11" id="KW-1185">Reference proteome</keyword>
<gene>
    <name evidence="10" type="ORF">SAMN05421543_101415</name>
</gene>
<dbReference type="GO" id="GO:0005737">
    <property type="term" value="C:cytoplasm"/>
    <property type="evidence" value="ECO:0007669"/>
    <property type="project" value="TreeGrafter"/>
</dbReference>
<dbReference type="InterPro" id="IPR050924">
    <property type="entry name" value="Peroxiredoxin_BCP/PrxQ"/>
</dbReference>
<dbReference type="eggNOG" id="COG1225">
    <property type="taxonomic scope" value="Bacteria"/>
</dbReference>
<sequence>MAEFAEAGAVVYGVSRDSVESHRKFAAKNDLNMPLLADVDGAMCAAFGVLKEKSMFGKTSIGIERTTFVLAPDGTVAYVFPKVKVEGHARAVLDVVRALASGASGGEAGSGGNGNGAQGPERGV</sequence>
<evidence type="ECO:0000256" key="4">
    <source>
        <dbReference type="ARBA" id="ARBA00023002"/>
    </source>
</evidence>
<dbReference type="GO" id="GO:0034599">
    <property type="term" value="P:cellular response to oxidative stress"/>
    <property type="evidence" value="ECO:0007669"/>
    <property type="project" value="TreeGrafter"/>
</dbReference>
<keyword evidence="5" id="KW-1015">Disulfide bond</keyword>
<evidence type="ECO:0000259" key="9">
    <source>
        <dbReference type="Pfam" id="PF00578"/>
    </source>
</evidence>
<evidence type="ECO:0000256" key="5">
    <source>
        <dbReference type="ARBA" id="ARBA00023157"/>
    </source>
</evidence>
<dbReference type="PANTHER" id="PTHR42801:SF4">
    <property type="entry name" value="AHPC_TSA FAMILY PROTEIN"/>
    <property type="match status" value="1"/>
</dbReference>
<dbReference type="CDD" id="cd03017">
    <property type="entry name" value="PRX_BCP"/>
    <property type="match status" value="1"/>
</dbReference>
<dbReference type="GO" id="GO:0045454">
    <property type="term" value="P:cell redox homeostasis"/>
    <property type="evidence" value="ECO:0007669"/>
    <property type="project" value="TreeGrafter"/>
</dbReference>